<evidence type="ECO:0000256" key="2">
    <source>
        <dbReference type="ARBA" id="ARBA00022737"/>
    </source>
</evidence>
<feature type="compositionally biased region" description="Low complexity" evidence="5">
    <location>
        <begin position="80"/>
        <end position="94"/>
    </location>
</feature>
<evidence type="ECO:0000256" key="3">
    <source>
        <dbReference type="ARBA" id="ARBA00022771"/>
    </source>
</evidence>
<feature type="region of interest" description="Disordered" evidence="5">
    <location>
        <begin position="480"/>
        <end position="585"/>
    </location>
</feature>
<dbReference type="InterPro" id="IPR055198">
    <property type="entry name" value="NSD_PHD"/>
</dbReference>
<dbReference type="Pfam" id="PF22908">
    <property type="entry name" value="PHD_NSD"/>
    <property type="match status" value="1"/>
</dbReference>
<evidence type="ECO:0000259" key="6">
    <source>
        <dbReference type="SMART" id="SM00249"/>
    </source>
</evidence>
<comment type="caution">
    <text evidence="7">The sequence shown here is derived from an EMBL/GenBank/DDBJ whole genome shotgun (WGS) entry which is preliminary data.</text>
</comment>
<dbReference type="Proteomes" id="UP001497392">
    <property type="component" value="Unassembled WGS sequence"/>
</dbReference>
<proteinExistence type="predicted"/>
<keyword evidence="3" id="KW-0863">Zinc-finger</keyword>
<evidence type="ECO:0000256" key="5">
    <source>
        <dbReference type="SAM" id="MobiDB-lite"/>
    </source>
</evidence>
<evidence type="ECO:0000313" key="8">
    <source>
        <dbReference type="Proteomes" id="UP001497392"/>
    </source>
</evidence>
<dbReference type="CDD" id="cd15565">
    <property type="entry name" value="PHD2_NSD"/>
    <property type="match status" value="1"/>
</dbReference>
<dbReference type="InterPro" id="IPR055197">
    <property type="entry name" value="PHDvar_NSD"/>
</dbReference>
<feature type="domain" description="Zinc finger PHD-type" evidence="6">
    <location>
        <begin position="132"/>
        <end position="194"/>
    </location>
</feature>
<evidence type="ECO:0000256" key="4">
    <source>
        <dbReference type="ARBA" id="ARBA00022833"/>
    </source>
</evidence>
<feature type="domain" description="Zinc finger PHD-type" evidence="6">
    <location>
        <begin position="259"/>
        <end position="340"/>
    </location>
</feature>
<feature type="compositionally biased region" description="Basic residues" evidence="5">
    <location>
        <begin position="32"/>
        <end position="41"/>
    </location>
</feature>
<dbReference type="InterPro" id="IPR058939">
    <property type="entry name" value="Mtase_EDM2"/>
</dbReference>
<gene>
    <name evidence="7" type="primary">g9877</name>
    <name evidence="7" type="ORF">VP750_LOCUS8895</name>
</gene>
<feature type="compositionally biased region" description="Acidic residues" evidence="5">
    <location>
        <begin position="111"/>
        <end position="122"/>
    </location>
</feature>
<feature type="compositionally biased region" description="Basic and acidic residues" evidence="5">
    <location>
        <begin position="387"/>
        <end position="400"/>
    </location>
</feature>
<dbReference type="EMBL" id="CAXHTA020000016">
    <property type="protein sequence ID" value="CAL5226989.1"/>
    <property type="molecule type" value="Genomic_DNA"/>
</dbReference>
<keyword evidence="4" id="KW-0862">Zinc</keyword>
<dbReference type="PANTHER" id="PTHR46235:SF3">
    <property type="entry name" value="PHD FINGER-CONTAINING PROTEIN DDB_G0268158"/>
    <property type="match status" value="1"/>
</dbReference>
<protein>
    <submittedName>
        <fullName evidence="7">G9877 protein</fullName>
    </submittedName>
</protein>
<dbReference type="InterPro" id="IPR013083">
    <property type="entry name" value="Znf_RING/FYVE/PHD"/>
</dbReference>
<accession>A0ABP1G8X5</accession>
<dbReference type="CDD" id="cd15566">
    <property type="entry name" value="PHD3_NSD"/>
    <property type="match status" value="1"/>
</dbReference>
<sequence>MPFEGMSINTGPGGGGESMEGSAEGQLQWGKKSPRCKRKRSGGSADPLSELTDDDGDLLVHPRAQHASMHPAADSLAFAQPQTNAHQEQQQQQQHNCERSQSYSEDLGASAEEEGAEDEAVDEAGWQSTSKTCFLCDNGGQIIYCDGPCYRAFHYGSEPRFVLKDTTIDAVGAFEELMEFFSSGDNTFECPNCLAKEHQCYYCKEEGKEQQDVFKCSVGSCGRHYHKHCLAENFTGCKEQAVETGLWQHNSFICPQHTCDVCKQGADATDKGQLIPCARCPVAYHLHCLPPEILDSPNHRVWLNDKERNEWGEDHELFKRTGIEPNGGVEDCILYCGWHNMPLGCENPERPTPLISERLLESWQICMADEHRSLAWSQEFRRKRKEAERQRVDAAQRKAEAVAARQHAQHERDRQQRLKLKRKRKPEPSAAPKRKTEPVGTPKLKRLVKKGALEQAPPAGGISSDELEDLPLAKRVCRDAAGVSRPSSAAAAPAGRSLKQKANAAGRGNSRPAPASPAFSDLDSSPVPKVRKKRMPVTEKPPAAALLGTPQRAAPAQHLPTGAQEQPARIAQPSSPARTQQEPVLEAAPQPVEDTAFQELEWQGTPIVDAEPDQAQAGVDVGALIATNFGSNDEEGPPEFIGLEALPPPEASPVPEPPVIPETPPETLQPYEMAEHWAVDKMAARLAAMLETANGRNLIERVEVLMPRPFDLRTTATIPQTRLEEMAKTVKMQQLMDRNRGSSSHLLSADNVNQITLYHDRMQTFLAPFLHRSRYTSYGRHFTQEQHLRALNEFLLPHIDDGDTVVDFSCGANVWVPMLKEMCLEAGIEIKGINYDIITPKCMEDFRHGTWYDVEKGDLPPGNKLIIGLNPPFGKNGTLAAQFAQLAANHRPRLIVLVVPPQTRIPQGYISIKEEASLMAGEAFFVPGSTERSWNATTPSTRILVREDLYQQVLDMVGMQCIAHHNFEPRMQPGMGMGMGMGMPMQMHMPMGPGYQPVHPMHHKSVIAGYPVMPVMGLPY</sequence>
<dbReference type="Pfam" id="PF23004">
    <property type="entry name" value="PHDvar_NSD"/>
    <property type="match status" value="1"/>
</dbReference>
<keyword evidence="8" id="KW-1185">Reference proteome</keyword>
<dbReference type="SUPFAM" id="SSF57903">
    <property type="entry name" value="FYVE/PHD zinc finger"/>
    <property type="match status" value="1"/>
</dbReference>
<dbReference type="SMART" id="SM00249">
    <property type="entry name" value="PHD"/>
    <property type="match status" value="3"/>
</dbReference>
<dbReference type="Gene3D" id="3.30.40.10">
    <property type="entry name" value="Zinc/RING finger domain, C3HC4 (zinc finger)"/>
    <property type="match status" value="2"/>
</dbReference>
<feature type="domain" description="Zinc finger PHD-type" evidence="6">
    <location>
        <begin position="199"/>
        <end position="258"/>
    </location>
</feature>
<feature type="compositionally biased region" description="Polar residues" evidence="5">
    <location>
        <begin position="572"/>
        <end position="582"/>
    </location>
</feature>
<evidence type="ECO:0000256" key="1">
    <source>
        <dbReference type="ARBA" id="ARBA00022723"/>
    </source>
</evidence>
<dbReference type="InterPro" id="IPR001965">
    <property type="entry name" value="Znf_PHD"/>
</dbReference>
<keyword evidence="2" id="KW-0677">Repeat</keyword>
<reference evidence="7 8" key="1">
    <citation type="submission" date="2024-06" db="EMBL/GenBank/DDBJ databases">
        <authorList>
            <person name="Kraege A."/>
            <person name="Thomma B."/>
        </authorList>
    </citation>
    <scope>NUCLEOTIDE SEQUENCE [LARGE SCALE GENOMIC DNA]</scope>
</reference>
<dbReference type="InterPro" id="IPR011011">
    <property type="entry name" value="Znf_FYVE_PHD"/>
</dbReference>
<feature type="compositionally biased region" description="Low complexity" evidence="5">
    <location>
        <begin position="480"/>
        <end position="497"/>
    </location>
</feature>
<keyword evidence="1" id="KW-0479">Metal-binding</keyword>
<feature type="region of interest" description="Disordered" evidence="5">
    <location>
        <begin position="387"/>
        <end position="444"/>
    </location>
</feature>
<feature type="region of interest" description="Disordered" evidence="5">
    <location>
        <begin position="1"/>
        <end position="123"/>
    </location>
</feature>
<evidence type="ECO:0000313" key="7">
    <source>
        <dbReference type="EMBL" id="CAL5226989.1"/>
    </source>
</evidence>
<name>A0ABP1G8X5_9CHLO</name>
<organism evidence="7 8">
    <name type="scientific">Coccomyxa viridis</name>
    <dbReference type="NCBI Taxonomy" id="1274662"/>
    <lineage>
        <taxon>Eukaryota</taxon>
        <taxon>Viridiplantae</taxon>
        <taxon>Chlorophyta</taxon>
        <taxon>core chlorophytes</taxon>
        <taxon>Trebouxiophyceae</taxon>
        <taxon>Trebouxiophyceae incertae sedis</taxon>
        <taxon>Coccomyxaceae</taxon>
        <taxon>Coccomyxa</taxon>
    </lineage>
</organism>
<dbReference type="Pfam" id="PF26055">
    <property type="entry name" value="Mtase_EDM2"/>
    <property type="match status" value="1"/>
</dbReference>
<dbReference type="PANTHER" id="PTHR46235">
    <property type="entry name" value="PHD FINGER-CONTAINING PROTEIN DDB_G0268158"/>
    <property type="match status" value="1"/>
</dbReference>